<organism evidence="2">
    <name type="scientific">Laccaria bicolor (strain S238N-H82 / ATCC MYA-4686)</name>
    <name type="common">Bicoloured deceiver</name>
    <name type="synonym">Laccaria laccata var. bicolor</name>
    <dbReference type="NCBI Taxonomy" id="486041"/>
    <lineage>
        <taxon>Eukaryota</taxon>
        <taxon>Fungi</taxon>
        <taxon>Dikarya</taxon>
        <taxon>Basidiomycota</taxon>
        <taxon>Agaricomycotina</taxon>
        <taxon>Agaricomycetes</taxon>
        <taxon>Agaricomycetidae</taxon>
        <taxon>Agaricales</taxon>
        <taxon>Agaricineae</taxon>
        <taxon>Hydnangiaceae</taxon>
        <taxon>Laccaria</taxon>
    </lineage>
</organism>
<gene>
    <name evidence="1" type="ORF">LACBIDRAFT_321374</name>
</gene>
<evidence type="ECO:0000313" key="1">
    <source>
        <dbReference type="EMBL" id="EDR16151.1"/>
    </source>
</evidence>
<protein>
    <submittedName>
        <fullName evidence="1">Predicted protein</fullName>
    </submittedName>
</protein>
<sequence>MSTANRPPINEASSPALPPEIIAEIVDHLDAAHDLESLRALSQTAQHLLLYCRKHLFSSVTLNDACVKRFSRVVENYPNILSNIKRLDLFLTFDRHIAPRRALVRYLPRLVGGFCRLSSLSLVFNPTLPPDWKNIPQSFKSASFILIQAPTLTRLTLGHIAGFPITAFLPCVNLVELKFNRASIQNDLPLSNQLKMLPGPPVRLSTFSFRGTERGTDVTSMEALIYSRRNNKDSIFDFSRLSSLTIYLTVEEDIEAAGMLLMSVEQLEIMTGIQKSCFAQSCRVY</sequence>
<dbReference type="GeneID" id="6069373"/>
<accession>B0CPZ5</accession>
<keyword evidence="2" id="KW-1185">Reference proteome</keyword>
<dbReference type="Proteomes" id="UP000001194">
    <property type="component" value="Unassembled WGS sequence"/>
</dbReference>
<dbReference type="RefSeq" id="XP_001874359.1">
    <property type="nucleotide sequence ID" value="XM_001874324.1"/>
</dbReference>
<reference evidence="1 2" key="1">
    <citation type="journal article" date="2008" name="Nature">
        <title>The genome of Laccaria bicolor provides insights into mycorrhizal symbiosis.</title>
        <authorList>
            <person name="Martin F."/>
            <person name="Aerts A."/>
            <person name="Ahren D."/>
            <person name="Brun A."/>
            <person name="Danchin E.G.J."/>
            <person name="Duchaussoy F."/>
            <person name="Gibon J."/>
            <person name="Kohler A."/>
            <person name="Lindquist E."/>
            <person name="Pereda V."/>
            <person name="Salamov A."/>
            <person name="Shapiro H.J."/>
            <person name="Wuyts J."/>
            <person name="Blaudez D."/>
            <person name="Buee M."/>
            <person name="Brokstein P."/>
            <person name="Canbaeck B."/>
            <person name="Cohen D."/>
            <person name="Courty P.E."/>
            <person name="Coutinho P.M."/>
            <person name="Delaruelle C."/>
            <person name="Detter J.C."/>
            <person name="Deveau A."/>
            <person name="DiFazio S."/>
            <person name="Duplessis S."/>
            <person name="Fraissinet-Tachet L."/>
            <person name="Lucic E."/>
            <person name="Frey-Klett P."/>
            <person name="Fourrey C."/>
            <person name="Feussner I."/>
            <person name="Gay G."/>
            <person name="Grimwood J."/>
            <person name="Hoegger P.J."/>
            <person name="Jain P."/>
            <person name="Kilaru S."/>
            <person name="Labbe J."/>
            <person name="Lin Y.C."/>
            <person name="Legue V."/>
            <person name="Le Tacon F."/>
            <person name="Marmeisse R."/>
            <person name="Melayah D."/>
            <person name="Montanini B."/>
            <person name="Muratet M."/>
            <person name="Nehls U."/>
            <person name="Niculita-Hirzel H."/>
            <person name="Oudot-Le Secq M.P."/>
            <person name="Peter M."/>
            <person name="Quesneville H."/>
            <person name="Rajashekar B."/>
            <person name="Reich M."/>
            <person name="Rouhier N."/>
            <person name="Schmutz J."/>
            <person name="Yin T."/>
            <person name="Chalot M."/>
            <person name="Henrissat B."/>
            <person name="Kuees U."/>
            <person name="Lucas S."/>
            <person name="Van de Peer Y."/>
            <person name="Podila G.K."/>
            <person name="Polle A."/>
            <person name="Pukkila P.J."/>
            <person name="Richardson P.M."/>
            <person name="Rouze P."/>
            <person name="Sanders I.R."/>
            <person name="Stajich J.E."/>
            <person name="Tunlid A."/>
            <person name="Tuskan G."/>
            <person name="Grigoriev I.V."/>
        </authorList>
    </citation>
    <scope>NUCLEOTIDE SEQUENCE [LARGE SCALE GENOMIC DNA]</scope>
    <source>
        <strain evidence="2">S238N-H82 / ATCC MYA-4686</strain>
    </source>
</reference>
<dbReference type="KEGG" id="lbc:LACBIDRAFT_321374"/>
<proteinExistence type="predicted"/>
<dbReference type="EMBL" id="DS547091">
    <property type="protein sequence ID" value="EDR16151.1"/>
    <property type="molecule type" value="Genomic_DNA"/>
</dbReference>
<dbReference type="AlphaFoldDB" id="B0CPZ5"/>
<dbReference type="SUPFAM" id="SSF52047">
    <property type="entry name" value="RNI-like"/>
    <property type="match status" value="1"/>
</dbReference>
<dbReference type="OrthoDB" id="2880421at2759"/>
<evidence type="ECO:0000313" key="2">
    <source>
        <dbReference type="Proteomes" id="UP000001194"/>
    </source>
</evidence>
<name>B0CPZ5_LACBS</name>
<dbReference type="InParanoid" id="B0CPZ5"/>
<dbReference type="HOGENOM" id="CLU_987171_0_0_1"/>